<proteinExistence type="predicted"/>
<feature type="domain" description="HTH myb-type" evidence="9">
    <location>
        <begin position="256"/>
        <end position="309"/>
    </location>
</feature>
<feature type="domain" description="Myb-like" evidence="8">
    <location>
        <begin position="204"/>
        <end position="254"/>
    </location>
</feature>
<feature type="region of interest" description="Disordered" evidence="7">
    <location>
        <begin position="32"/>
        <end position="53"/>
    </location>
</feature>
<protein>
    <submittedName>
        <fullName evidence="10">Uncharacterized protein</fullName>
    </submittedName>
</protein>
<sequence length="417" mass="48023">MESSLNITNEDFIIKNNHQSLFDDDVSRIQKNHHNSDNLGRSSFSGWTPPPNLTDISDQYQKNLIQLVSNQNYDPLNQNCVTTQNYPVYNLSTSEIPSKDPISSINSYSGYDTFGESMDNMTNTNQNNMPCGNAMWDNTTHNKGCITSGYQPVYNNITIESHPFDLPVDEGIKSPTREITNWRQDQILVKMNQKVVTKCKPLRKVNVIKEKWTDEEDKQLVENVELYGTKWGTIAKMFKGRKGKQCRERWYNHLCPNIKKGDWTAEEDERLVAAHKIFGNKWVDIAEQLPGRSENTIKNHWNTTKRRVHLMKTKGGGENANPPRNILENYIIHVVINNAPPKTFGITYTKDDYDYESISDGEMNLSMNDTTKTTERLVDASTSSDYVSEPTVFSWENYFTKVCESMDETHKLMQGWE</sequence>
<evidence type="ECO:0000256" key="4">
    <source>
        <dbReference type="ARBA" id="ARBA00023125"/>
    </source>
</evidence>
<feature type="compositionally biased region" description="Polar residues" evidence="7">
    <location>
        <begin position="37"/>
        <end position="46"/>
    </location>
</feature>
<dbReference type="SMART" id="SM00717">
    <property type="entry name" value="SANT"/>
    <property type="match status" value="2"/>
</dbReference>
<keyword evidence="4" id="KW-0238">DNA-binding</keyword>
<keyword evidence="5" id="KW-0804">Transcription</keyword>
<dbReference type="InterPro" id="IPR017930">
    <property type="entry name" value="Myb_dom"/>
</dbReference>
<keyword evidence="6" id="KW-0539">Nucleus</keyword>
<feature type="domain" description="Myb-like" evidence="8">
    <location>
        <begin position="255"/>
        <end position="305"/>
    </location>
</feature>
<evidence type="ECO:0000256" key="1">
    <source>
        <dbReference type="ARBA" id="ARBA00004123"/>
    </source>
</evidence>
<dbReference type="Pfam" id="PF13921">
    <property type="entry name" value="Myb_DNA-bind_6"/>
    <property type="match status" value="1"/>
</dbReference>
<dbReference type="SUPFAM" id="SSF46689">
    <property type="entry name" value="Homeodomain-like"/>
    <property type="match status" value="1"/>
</dbReference>
<dbReference type="PANTHER" id="PTHR45614:SF273">
    <property type="entry name" value="MYB DOMAIN PROTEIN 100-RELATED"/>
    <property type="match status" value="1"/>
</dbReference>
<gene>
    <name evidence="10" type="ORF">ANE_LOCUS19821</name>
</gene>
<evidence type="ECO:0000256" key="2">
    <source>
        <dbReference type="ARBA" id="ARBA00022737"/>
    </source>
</evidence>
<evidence type="ECO:0000313" key="10">
    <source>
        <dbReference type="EMBL" id="VVB09377.1"/>
    </source>
</evidence>
<dbReference type="Proteomes" id="UP000489600">
    <property type="component" value="Unassembled WGS sequence"/>
</dbReference>
<feature type="domain" description="HTH myb-type" evidence="9">
    <location>
        <begin position="204"/>
        <end position="254"/>
    </location>
</feature>
<evidence type="ECO:0000256" key="5">
    <source>
        <dbReference type="ARBA" id="ARBA00023163"/>
    </source>
</evidence>
<accession>A0A565C748</accession>
<dbReference type="InterPro" id="IPR009057">
    <property type="entry name" value="Homeodomain-like_sf"/>
</dbReference>
<dbReference type="PANTHER" id="PTHR45614">
    <property type="entry name" value="MYB PROTEIN-RELATED"/>
    <property type="match status" value="1"/>
</dbReference>
<dbReference type="PROSITE" id="PS51294">
    <property type="entry name" value="HTH_MYB"/>
    <property type="match status" value="2"/>
</dbReference>
<dbReference type="EMBL" id="CABITT030000006">
    <property type="protein sequence ID" value="VVB09377.1"/>
    <property type="molecule type" value="Genomic_DNA"/>
</dbReference>
<dbReference type="FunFam" id="1.10.10.60:FF:000010">
    <property type="entry name" value="Transcriptional activator Myb isoform A"/>
    <property type="match status" value="1"/>
</dbReference>
<comment type="caution">
    <text evidence="10">The sequence shown here is derived from an EMBL/GenBank/DDBJ whole genome shotgun (WGS) entry which is preliminary data.</text>
</comment>
<evidence type="ECO:0000313" key="11">
    <source>
        <dbReference type="Proteomes" id="UP000489600"/>
    </source>
</evidence>
<dbReference type="PROSITE" id="PS50090">
    <property type="entry name" value="MYB_LIKE"/>
    <property type="match status" value="2"/>
</dbReference>
<dbReference type="OrthoDB" id="1087319at2759"/>
<comment type="subcellular location">
    <subcellularLocation>
        <location evidence="1">Nucleus</location>
    </subcellularLocation>
</comment>
<keyword evidence="2" id="KW-0677">Repeat</keyword>
<dbReference type="InterPro" id="IPR001005">
    <property type="entry name" value="SANT/Myb"/>
</dbReference>
<organism evidence="10 11">
    <name type="scientific">Arabis nemorensis</name>
    <dbReference type="NCBI Taxonomy" id="586526"/>
    <lineage>
        <taxon>Eukaryota</taxon>
        <taxon>Viridiplantae</taxon>
        <taxon>Streptophyta</taxon>
        <taxon>Embryophyta</taxon>
        <taxon>Tracheophyta</taxon>
        <taxon>Spermatophyta</taxon>
        <taxon>Magnoliopsida</taxon>
        <taxon>eudicotyledons</taxon>
        <taxon>Gunneridae</taxon>
        <taxon>Pentapetalae</taxon>
        <taxon>rosids</taxon>
        <taxon>malvids</taxon>
        <taxon>Brassicales</taxon>
        <taxon>Brassicaceae</taxon>
        <taxon>Arabideae</taxon>
        <taxon>Arabis</taxon>
    </lineage>
</organism>
<dbReference type="GO" id="GO:0000978">
    <property type="term" value="F:RNA polymerase II cis-regulatory region sequence-specific DNA binding"/>
    <property type="evidence" value="ECO:0007669"/>
    <property type="project" value="TreeGrafter"/>
</dbReference>
<reference evidence="10" key="1">
    <citation type="submission" date="2019-07" db="EMBL/GenBank/DDBJ databases">
        <authorList>
            <person name="Dittberner H."/>
        </authorList>
    </citation>
    <scope>NUCLEOTIDE SEQUENCE [LARGE SCALE GENOMIC DNA]</scope>
</reference>
<dbReference type="AlphaFoldDB" id="A0A565C748"/>
<dbReference type="Gene3D" id="1.10.10.60">
    <property type="entry name" value="Homeodomain-like"/>
    <property type="match status" value="2"/>
</dbReference>
<evidence type="ECO:0000259" key="9">
    <source>
        <dbReference type="PROSITE" id="PS51294"/>
    </source>
</evidence>
<name>A0A565C748_9BRAS</name>
<dbReference type="GO" id="GO:0005634">
    <property type="term" value="C:nucleus"/>
    <property type="evidence" value="ECO:0007669"/>
    <property type="project" value="UniProtKB-SubCell"/>
</dbReference>
<keyword evidence="3" id="KW-0805">Transcription regulation</keyword>
<evidence type="ECO:0000256" key="3">
    <source>
        <dbReference type="ARBA" id="ARBA00023015"/>
    </source>
</evidence>
<keyword evidence="11" id="KW-1185">Reference proteome</keyword>
<dbReference type="GO" id="GO:0000981">
    <property type="term" value="F:DNA-binding transcription factor activity, RNA polymerase II-specific"/>
    <property type="evidence" value="ECO:0007669"/>
    <property type="project" value="TreeGrafter"/>
</dbReference>
<dbReference type="InterPro" id="IPR050560">
    <property type="entry name" value="MYB_TF"/>
</dbReference>
<evidence type="ECO:0000259" key="8">
    <source>
        <dbReference type="PROSITE" id="PS50090"/>
    </source>
</evidence>
<evidence type="ECO:0000256" key="6">
    <source>
        <dbReference type="ARBA" id="ARBA00023242"/>
    </source>
</evidence>
<dbReference type="CDD" id="cd00167">
    <property type="entry name" value="SANT"/>
    <property type="match status" value="2"/>
</dbReference>
<evidence type="ECO:0000256" key="7">
    <source>
        <dbReference type="SAM" id="MobiDB-lite"/>
    </source>
</evidence>